<keyword evidence="3" id="KW-1185">Reference proteome</keyword>
<gene>
    <name evidence="2" type="ORF">BaRGS_00018235</name>
</gene>
<evidence type="ECO:0000256" key="1">
    <source>
        <dbReference type="SAM" id="MobiDB-lite"/>
    </source>
</evidence>
<feature type="region of interest" description="Disordered" evidence="1">
    <location>
        <begin position="1"/>
        <end position="64"/>
    </location>
</feature>
<protein>
    <submittedName>
        <fullName evidence="2">Uncharacterized protein</fullName>
    </submittedName>
</protein>
<proteinExistence type="predicted"/>
<comment type="caution">
    <text evidence="2">The sequence shown here is derived from an EMBL/GenBank/DDBJ whole genome shotgun (WGS) entry which is preliminary data.</text>
</comment>
<evidence type="ECO:0000313" key="2">
    <source>
        <dbReference type="EMBL" id="KAK7490449.1"/>
    </source>
</evidence>
<feature type="compositionally biased region" description="Polar residues" evidence="1">
    <location>
        <begin position="1"/>
        <end position="38"/>
    </location>
</feature>
<organism evidence="2 3">
    <name type="scientific">Batillaria attramentaria</name>
    <dbReference type="NCBI Taxonomy" id="370345"/>
    <lineage>
        <taxon>Eukaryota</taxon>
        <taxon>Metazoa</taxon>
        <taxon>Spiralia</taxon>
        <taxon>Lophotrochozoa</taxon>
        <taxon>Mollusca</taxon>
        <taxon>Gastropoda</taxon>
        <taxon>Caenogastropoda</taxon>
        <taxon>Sorbeoconcha</taxon>
        <taxon>Cerithioidea</taxon>
        <taxon>Batillariidae</taxon>
        <taxon>Batillaria</taxon>
    </lineage>
</organism>
<feature type="compositionally biased region" description="Polar residues" evidence="1">
    <location>
        <begin position="48"/>
        <end position="64"/>
    </location>
</feature>
<accession>A0ABD0KU79</accession>
<sequence length="189" mass="20677">MNVTKTSSIGANQNMQKKGSEQFPSGTRSSIQSPQESSCVLPEDEGSPGQSRSNGTLTTIQLPPRSQESLLREFIGMGPIGAPEKERHMTSKVMLQQLYTMLPDQLCSSYRSTAVISPGVTAEQNLRLMKELYPSQQQLHRVRAAGIVVETVHHLKKMNCNILDRGGPGEGISAKIGQHLKNMSANFVK</sequence>
<reference evidence="2 3" key="1">
    <citation type="journal article" date="2023" name="Sci. Data">
        <title>Genome assembly of the Korean intertidal mud-creeper Batillaria attramentaria.</title>
        <authorList>
            <person name="Patra A.K."/>
            <person name="Ho P.T."/>
            <person name="Jun S."/>
            <person name="Lee S.J."/>
            <person name="Kim Y."/>
            <person name="Won Y.J."/>
        </authorList>
    </citation>
    <scope>NUCLEOTIDE SEQUENCE [LARGE SCALE GENOMIC DNA]</scope>
    <source>
        <strain evidence="2">Wonlab-2016</strain>
    </source>
</reference>
<dbReference type="AlphaFoldDB" id="A0ABD0KU79"/>
<dbReference type="Proteomes" id="UP001519460">
    <property type="component" value="Unassembled WGS sequence"/>
</dbReference>
<evidence type="ECO:0000313" key="3">
    <source>
        <dbReference type="Proteomes" id="UP001519460"/>
    </source>
</evidence>
<name>A0ABD0KU79_9CAEN</name>
<dbReference type="EMBL" id="JACVVK020000126">
    <property type="protein sequence ID" value="KAK7490449.1"/>
    <property type="molecule type" value="Genomic_DNA"/>
</dbReference>